<feature type="region of interest" description="Disordered" evidence="23">
    <location>
        <begin position="360"/>
        <end position="396"/>
    </location>
</feature>
<evidence type="ECO:0000256" key="6">
    <source>
        <dbReference type="ARBA" id="ARBA00022722"/>
    </source>
</evidence>
<dbReference type="GO" id="GO:0004519">
    <property type="term" value="F:endonuclease activity"/>
    <property type="evidence" value="ECO:0007669"/>
    <property type="project" value="UniProtKB-KW"/>
</dbReference>
<keyword evidence="3" id="KW-1188">Viral release from host cell</keyword>
<keyword evidence="16" id="KW-0695">RNA-directed DNA polymerase</keyword>
<dbReference type="GO" id="GO:0003723">
    <property type="term" value="F:RNA binding"/>
    <property type="evidence" value="ECO:0007669"/>
    <property type="project" value="UniProtKB-KW"/>
</dbReference>
<evidence type="ECO:0000256" key="2">
    <source>
        <dbReference type="ARBA" id="ARBA00022578"/>
    </source>
</evidence>
<keyword evidence="8" id="KW-0547">Nucleotide-binding</keyword>
<dbReference type="GO" id="GO:0005634">
    <property type="term" value="C:nucleus"/>
    <property type="evidence" value="ECO:0007669"/>
    <property type="project" value="UniProtKB-ARBA"/>
</dbReference>
<evidence type="ECO:0000256" key="22">
    <source>
        <dbReference type="ARBA" id="ARBA00049244"/>
    </source>
</evidence>
<keyword evidence="24" id="KW-1133">Transmembrane helix</keyword>
<evidence type="ECO:0000256" key="13">
    <source>
        <dbReference type="ARBA" id="ARBA00022842"/>
    </source>
</evidence>
<dbReference type="Proteomes" id="UP000765509">
    <property type="component" value="Unassembled WGS sequence"/>
</dbReference>
<dbReference type="GO" id="GO:0003964">
    <property type="term" value="F:RNA-directed DNA polymerase activity"/>
    <property type="evidence" value="ECO:0007669"/>
    <property type="project" value="UniProtKB-KW"/>
</dbReference>
<keyword evidence="7" id="KW-0479">Metal-binding</keyword>
<dbReference type="GO" id="GO:0015074">
    <property type="term" value="P:DNA integration"/>
    <property type="evidence" value="ECO:0007669"/>
    <property type="project" value="UniProtKB-KW"/>
</dbReference>
<keyword evidence="6" id="KW-0540">Nuclease</keyword>
<keyword evidence="17" id="KW-0239">DNA-directed DNA polymerase</keyword>
<keyword evidence="24" id="KW-0812">Transmembrane</keyword>
<evidence type="ECO:0000256" key="17">
    <source>
        <dbReference type="ARBA" id="ARBA00022932"/>
    </source>
</evidence>
<dbReference type="GO" id="GO:0005524">
    <property type="term" value="F:ATP binding"/>
    <property type="evidence" value="ECO:0007669"/>
    <property type="project" value="UniProtKB-KW"/>
</dbReference>
<dbReference type="InterPro" id="IPR054722">
    <property type="entry name" value="PolX-like_BBD"/>
</dbReference>
<keyword evidence="4" id="KW-0645">Protease</keyword>
<evidence type="ECO:0000256" key="4">
    <source>
        <dbReference type="ARBA" id="ARBA00022670"/>
    </source>
</evidence>
<evidence type="ECO:0000256" key="11">
    <source>
        <dbReference type="ARBA" id="ARBA00022801"/>
    </source>
</evidence>
<evidence type="ECO:0000256" key="23">
    <source>
        <dbReference type="SAM" id="MobiDB-lite"/>
    </source>
</evidence>
<evidence type="ECO:0000256" key="12">
    <source>
        <dbReference type="ARBA" id="ARBA00022840"/>
    </source>
</evidence>
<dbReference type="PANTHER" id="PTHR42648">
    <property type="entry name" value="TRANSPOSASE, PUTATIVE-RELATED"/>
    <property type="match status" value="1"/>
</dbReference>
<evidence type="ECO:0000256" key="20">
    <source>
        <dbReference type="ARBA" id="ARBA00023268"/>
    </source>
</evidence>
<keyword evidence="14" id="KW-0694">RNA-binding</keyword>
<keyword evidence="10" id="KW-0255">Endonuclease</keyword>
<evidence type="ECO:0000256" key="24">
    <source>
        <dbReference type="SAM" id="Phobius"/>
    </source>
</evidence>
<evidence type="ECO:0000256" key="19">
    <source>
        <dbReference type="ARBA" id="ARBA00023172"/>
    </source>
</evidence>
<dbReference type="GO" id="GO:0003887">
    <property type="term" value="F:DNA-directed DNA polymerase activity"/>
    <property type="evidence" value="ECO:0007669"/>
    <property type="project" value="UniProtKB-KW"/>
</dbReference>
<sequence>MCTTHTKEACFAENPHIRTTHFDNKRKTRSYQNPSAHLSTTQALVTGKIFNETSEELIIDCGSTHHMFNSRSLFSYFVETTPMAVSTGDSTRSLFSKGSGTISLLINNKAFVLKESLFDPNLNCNIISLMRLCNGDMTISRSSLHFKLIIGEQDFKALAKLKGFVHVFSPPETPQHNGYAERANRTILDKTRCLINSSGLPNYYWAEALNTAVFLSNLIPTPSRLNLSPYGLWTVNSPRTKKLCVFGCHAVVSLPRIHRDWKLGPVGQTGVLLGYENDNSSYWVLQLRNRKILISKHVKFEESDFPFVQPCLPAGMPKATENNDNLVVGKMDGTLHPDSVEVVDEPHLTEDVEAKALDEVCSSSPDCNSRRVDESPFPSGDPNTASESTTNGDINQENILTYSRRQRTLLTKTANVPKTFRSALKGPLSDEWSKAIEKELGAMVDLNVLDVIDLKAEFKLVRTTWVFWVKTNHLKEVVEYKAQLCAQGFSQTPGVDFGKTYAPTGRLNSLRCLISHAVLNDLSFHQVDVKSAFLNAPLTEVVYLSIPQGVDVDKRNYCLHLKKAIYGLKQAPLAWYNSLKAWLAEVGFSVCISDPSIFGKDVSTFKGELKAKFDIKDIGVADLMLGIKNPRTRWSNLTRLGSTIEERWEASIITVLAQGQTSPMLSVAVLSFWRGLATLNSKLFFMFSGILREHLMYCRIVDLCQILLHLLTFLFRIQTPVLLITVVAVPIILVISCPPFSLAFLHQVELLALLITLMLLY</sequence>
<keyword evidence="17" id="KW-0808">Transferase</keyword>
<dbReference type="GO" id="GO:0046872">
    <property type="term" value="F:metal ion binding"/>
    <property type="evidence" value="ECO:0007669"/>
    <property type="project" value="UniProtKB-KW"/>
</dbReference>
<keyword evidence="13" id="KW-0460">Magnesium</keyword>
<dbReference type="PANTHER" id="PTHR42648:SF11">
    <property type="entry name" value="TRANSPOSON TY4-P GAG-POL POLYPROTEIN"/>
    <property type="match status" value="1"/>
</dbReference>
<dbReference type="GO" id="GO:0004190">
    <property type="term" value="F:aspartic-type endopeptidase activity"/>
    <property type="evidence" value="ECO:0007669"/>
    <property type="project" value="UniProtKB-KW"/>
</dbReference>
<evidence type="ECO:0000259" key="25">
    <source>
        <dbReference type="PROSITE" id="PS50994"/>
    </source>
</evidence>
<dbReference type="Gene3D" id="3.30.420.10">
    <property type="entry name" value="Ribonuclease H-like superfamily/Ribonuclease H"/>
    <property type="match status" value="1"/>
</dbReference>
<dbReference type="GO" id="GO:0006508">
    <property type="term" value="P:proteolysis"/>
    <property type="evidence" value="ECO:0007669"/>
    <property type="project" value="UniProtKB-KW"/>
</dbReference>
<dbReference type="Pfam" id="PF22936">
    <property type="entry name" value="Pol_BBD"/>
    <property type="match status" value="1"/>
</dbReference>
<protein>
    <recommendedName>
        <fullName evidence="25">Integrase catalytic domain-containing protein</fullName>
    </recommendedName>
</protein>
<keyword evidence="19" id="KW-0233">DNA recombination</keyword>
<dbReference type="InterPro" id="IPR001584">
    <property type="entry name" value="Integrase_cat-core"/>
</dbReference>
<gene>
    <name evidence="26" type="ORF">O181_010649</name>
</gene>
<dbReference type="EMBL" id="AVOT02002606">
    <property type="protein sequence ID" value="MBW0470934.1"/>
    <property type="molecule type" value="Genomic_DNA"/>
</dbReference>
<evidence type="ECO:0000313" key="26">
    <source>
        <dbReference type="EMBL" id="MBW0470934.1"/>
    </source>
</evidence>
<evidence type="ECO:0000256" key="10">
    <source>
        <dbReference type="ARBA" id="ARBA00022759"/>
    </source>
</evidence>
<evidence type="ECO:0000256" key="1">
    <source>
        <dbReference type="ARBA" id="ARBA00002180"/>
    </source>
</evidence>
<dbReference type="InterPro" id="IPR013103">
    <property type="entry name" value="RVT_2"/>
</dbReference>
<evidence type="ECO:0000256" key="18">
    <source>
        <dbReference type="ARBA" id="ARBA00023113"/>
    </source>
</evidence>
<keyword evidence="18" id="KW-0917">Virion maturation</keyword>
<dbReference type="SUPFAM" id="SSF56672">
    <property type="entry name" value="DNA/RNA polymerases"/>
    <property type="match status" value="1"/>
</dbReference>
<comment type="catalytic activity">
    <reaction evidence="22">
        <text>DNA(n) + a 2'-deoxyribonucleoside 5'-triphosphate = DNA(n+1) + diphosphate</text>
        <dbReference type="Rhea" id="RHEA:22508"/>
        <dbReference type="Rhea" id="RHEA-COMP:17339"/>
        <dbReference type="Rhea" id="RHEA-COMP:17340"/>
        <dbReference type="ChEBI" id="CHEBI:33019"/>
        <dbReference type="ChEBI" id="CHEBI:61560"/>
        <dbReference type="ChEBI" id="CHEBI:173112"/>
        <dbReference type="EC" id="2.7.7.7"/>
    </reaction>
</comment>
<comment type="caution">
    <text evidence="26">The sequence shown here is derived from an EMBL/GenBank/DDBJ whole genome shotgun (WGS) entry which is preliminary data.</text>
</comment>
<dbReference type="InterPro" id="IPR057670">
    <property type="entry name" value="SH3_retrovirus"/>
</dbReference>
<keyword evidence="5" id="KW-0548">Nucleotidyltransferase</keyword>
<dbReference type="Pfam" id="PF07727">
    <property type="entry name" value="RVT_2"/>
    <property type="match status" value="1"/>
</dbReference>
<evidence type="ECO:0000256" key="3">
    <source>
        <dbReference type="ARBA" id="ARBA00022612"/>
    </source>
</evidence>
<evidence type="ECO:0000256" key="7">
    <source>
        <dbReference type="ARBA" id="ARBA00022723"/>
    </source>
</evidence>
<accession>A0A9Q3GL26</accession>
<proteinExistence type="predicted"/>
<organism evidence="26 27">
    <name type="scientific">Austropuccinia psidii MF-1</name>
    <dbReference type="NCBI Taxonomy" id="1389203"/>
    <lineage>
        <taxon>Eukaryota</taxon>
        <taxon>Fungi</taxon>
        <taxon>Dikarya</taxon>
        <taxon>Basidiomycota</taxon>
        <taxon>Pucciniomycotina</taxon>
        <taxon>Pucciniomycetes</taxon>
        <taxon>Pucciniales</taxon>
        <taxon>Sphaerophragmiaceae</taxon>
        <taxon>Austropuccinia</taxon>
    </lineage>
</organism>
<comment type="catalytic activity">
    <reaction evidence="21">
        <text>DNA(n) + a 2'-deoxyribonucleoside 5'-triphosphate = DNA(n+1) + diphosphate</text>
        <dbReference type="Rhea" id="RHEA:22508"/>
        <dbReference type="Rhea" id="RHEA-COMP:17339"/>
        <dbReference type="Rhea" id="RHEA-COMP:17340"/>
        <dbReference type="ChEBI" id="CHEBI:33019"/>
        <dbReference type="ChEBI" id="CHEBI:61560"/>
        <dbReference type="ChEBI" id="CHEBI:173112"/>
        <dbReference type="EC" id="2.7.7.49"/>
    </reaction>
</comment>
<feature type="compositionally biased region" description="Polar residues" evidence="23">
    <location>
        <begin position="381"/>
        <end position="396"/>
    </location>
</feature>
<dbReference type="GO" id="GO:0006310">
    <property type="term" value="P:DNA recombination"/>
    <property type="evidence" value="ECO:0007669"/>
    <property type="project" value="UniProtKB-KW"/>
</dbReference>
<dbReference type="Pfam" id="PF25597">
    <property type="entry name" value="SH3_retrovirus"/>
    <property type="match status" value="1"/>
</dbReference>
<reference evidence="26" key="1">
    <citation type="submission" date="2021-03" db="EMBL/GenBank/DDBJ databases">
        <title>Draft genome sequence of rust myrtle Austropuccinia psidii MF-1, a brazilian biotype.</title>
        <authorList>
            <person name="Quecine M.C."/>
            <person name="Pachon D.M.R."/>
            <person name="Bonatelli M.L."/>
            <person name="Correr F.H."/>
            <person name="Franceschini L.M."/>
            <person name="Leite T.F."/>
            <person name="Margarido G.R.A."/>
            <person name="Almeida C.A."/>
            <person name="Ferrarezi J.A."/>
            <person name="Labate C.A."/>
        </authorList>
    </citation>
    <scope>NUCLEOTIDE SEQUENCE</scope>
    <source>
        <strain evidence="26">MF-1</strain>
    </source>
</reference>
<name>A0A9Q3GL26_9BASI</name>
<evidence type="ECO:0000256" key="9">
    <source>
        <dbReference type="ARBA" id="ARBA00022750"/>
    </source>
</evidence>
<evidence type="ECO:0000256" key="15">
    <source>
        <dbReference type="ARBA" id="ARBA00022908"/>
    </source>
</evidence>
<evidence type="ECO:0000313" key="27">
    <source>
        <dbReference type="Proteomes" id="UP000765509"/>
    </source>
</evidence>
<dbReference type="InterPro" id="IPR039537">
    <property type="entry name" value="Retrotran_Ty1/copia-like"/>
</dbReference>
<dbReference type="InterPro" id="IPR036397">
    <property type="entry name" value="RNaseH_sf"/>
</dbReference>
<feature type="transmembrane region" description="Helical" evidence="24">
    <location>
        <begin position="706"/>
        <end position="735"/>
    </location>
</feature>
<dbReference type="SUPFAM" id="SSF53098">
    <property type="entry name" value="Ribonuclease H-like"/>
    <property type="match status" value="1"/>
</dbReference>
<keyword evidence="12" id="KW-0067">ATP-binding</keyword>
<evidence type="ECO:0000256" key="21">
    <source>
        <dbReference type="ARBA" id="ARBA00048173"/>
    </source>
</evidence>
<keyword evidence="11" id="KW-0378">Hydrolase</keyword>
<evidence type="ECO:0000256" key="8">
    <source>
        <dbReference type="ARBA" id="ARBA00022741"/>
    </source>
</evidence>
<feature type="domain" description="Integrase catalytic" evidence="25">
    <location>
        <begin position="146"/>
        <end position="237"/>
    </location>
</feature>
<dbReference type="InterPro" id="IPR012337">
    <property type="entry name" value="RNaseH-like_sf"/>
</dbReference>
<keyword evidence="15" id="KW-0229">DNA integration</keyword>
<dbReference type="AlphaFoldDB" id="A0A9Q3GL26"/>
<keyword evidence="9" id="KW-0064">Aspartyl protease</keyword>
<evidence type="ECO:0000256" key="5">
    <source>
        <dbReference type="ARBA" id="ARBA00022695"/>
    </source>
</evidence>
<keyword evidence="2" id="KW-0815">Transposition</keyword>
<keyword evidence="20" id="KW-0511">Multifunctional enzyme</keyword>
<evidence type="ECO:0000256" key="16">
    <source>
        <dbReference type="ARBA" id="ARBA00022918"/>
    </source>
</evidence>
<comment type="function">
    <text evidence="1">The aspartyl protease (PR) mediates the proteolytic cleavages of the Gag and Gag-Pol polyproteins after assembly of the VLP.</text>
</comment>
<keyword evidence="27" id="KW-1185">Reference proteome</keyword>
<dbReference type="PROSITE" id="PS50994">
    <property type="entry name" value="INTEGRASE"/>
    <property type="match status" value="1"/>
</dbReference>
<dbReference type="InterPro" id="IPR043502">
    <property type="entry name" value="DNA/RNA_pol_sf"/>
</dbReference>
<keyword evidence="24" id="KW-0472">Membrane</keyword>
<evidence type="ECO:0000256" key="14">
    <source>
        <dbReference type="ARBA" id="ARBA00022884"/>
    </source>
</evidence>
<dbReference type="GO" id="GO:0032196">
    <property type="term" value="P:transposition"/>
    <property type="evidence" value="ECO:0007669"/>
    <property type="project" value="UniProtKB-KW"/>
</dbReference>